<evidence type="ECO:0000313" key="2">
    <source>
        <dbReference type="Proteomes" id="UP001230649"/>
    </source>
</evidence>
<accession>A0ACC2VFD1</accession>
<gene>
    <name evidence="1" type="ORF">QFC20_006048</name>
</gene>
<organism evidence="1 2">
    <name type="scientific">Naganishia adeliensis</name>
    <dbReference type="NCBI Taxonomy" id="92952"/>
    <lineage>
        <taxon>Eukaryota</taxon>
        <taxon>Fungi</taxon>
        <taxon>Dikarya</taxon>
        <taxon>Basidiomycota</taxon>
        <taxon>Agaricomycotina</taxon>
        <taxon>Tremellomycetes</taxon>
        <taxon>Filobasidiales</taxon>
        <taxon>Filobasidiaceae</taxon>
        <taxon>Naganishia</taxon>
    </lineage>
</organism>
<keyword evidence="2" id="KW-1185">Reference proteome</keyword>
<sequence>MSKNKGYALPPDVVILIAKYLTAEAKYRTCASLNETSRAVYEANVDRTRDEEKRKQAFEEKQRVLKARKEAAVDGADGG</sequence>
<comment type="caution">
    <text evidence="1">The sequence shown here is derived from an EMBL/GenBank/DDBJ whole genome shotgun (WGS) entry which is preliminary data.</text>
</comment>
<proteinExistence type="predicted"/>
<dbReference type="Proteomes" id="UP001230649">
    <property type="component" value="Unassembled WGS sequence"/>
</dbReference>
<name>A0ACC2VFD1_9TREE</name>
<reference evidence="1" key="1">
    <citation type="submission" date="2023-04" db="EMBL/GenBank/DDBJ databases">
        <title>Draft Genome sequencing of Naganishia species isolated from polar environments using Oxford Nanopore Technology.</title>
        <authorList>
            <person name="Leo P."/>
            <person name="Venkateswaran K."/>
        </authorList>
    </citation>
    <scope>NUCLEOTIDE SEQUENCE</scope>
    <source>
        <strain evidence="1">MNA-CCFEE 5262</strain>
    </source>
</reference>
<protein>
    <submittedName>
        <fullName evidence="1">Uncharacterized protein</fullName>
    </submittedName>
</protein>
<evidence type="ECO:0000313" key="1">
    <source>
        <dbReference type="EMBL" id="KAJ9098017.1"/>
    </source>
</evidence>
<dbReference type="EMBL" id="JASBWS010000097">
    <property type="protein sequence ID" value="KAJ9098017.1"/>
    <property type="molecule type" value="Genomic_DNA"/>
</dbReference>